<evidence type="ECO:0000313" key="2">
    <source>
        <dbReference type="Proteomes" id="UP001642487"/>
    </source>
</evidence>
<protein>
    <submittedName>
        <fullName evidence="1">Uncharacterized protein</fullName>
    </submittedName>
</protein>
<accession>A0ABP0YU70</accession>
<keyword evidence="2" id="KW-1185">Reference proteome</keyword>
<sequence length="82" mass="8773">MAGSLAFVARGKQSELGAGQDLFAGCSSGGEENLGIGALFFVPVSMNEIREVDKDFDYLQEFFNKVKQKIASSNGYGDLLST</sequence>
<reference evidence="1 2" key="1">
    <citation type="submission" date="2024-03" db="EMBL/GenBank/DDBJ databases">
        <authorList>
            <person name="Gkanogiannis A."/>
            <person name="Becerra Lopez-Lavalle L."/>
        </authorList>
    </citation>
    <scope>NUCLEOTIDE SEQUENCE [LARGE SCALE GENOMIC DNA]</scope>
</reference>
<organism evidence="1 2">
    <name type="scientific">Citrullus colocynthis</name>
    <name type="common">colocynth</name>
    <dbReference type="NCBI Taxonomy" id="252529"/>
    <lineage>
        <taxon>Eukaryota</taxon>
        <taxon>Viridiplantae</taxon>
        <taxon>Streptophyta</taxon>
        <taxon>Embryophyta</taxon>
        <taxon>Tracheophyta</taxon>
        <taxon>Spermatophyta</taxon>
        <taxon>Magnoliopsida</taxon>
        <taxon>eudicotyledons</taxon>
        <taxon>Gunneridae</taxon>
        <taxon>Pentapetalae</taxon>
        <taxon>rosids</taxon>
        <taxon>fabids</taxon>
        <taxon>Cucurbitales</taxon>
        <taxon>Cucurbitaceae</taxon>
        <taxon>Benincaseae</taxon>
        <taxon>Citrullus</taxon>
    </lineage>
</organism>
<evidence type="ECO:0000313" key="1">
    <source>
        <dbReference type="EMBL" id="CAK9323066.1"/>
    </source>
</evidence>
<name>A0ABP0YU70_9ROSI</name>
<gene>
    <name evidence="1" type="ORF">CITCOLO1_LOCUS15237</name>
</gene>
<proteinExistence type="predicted"/>
<dbReference type="Proteomes" id="UP001642487">
    <property type="component" value="Chromosome 5"/>
</dbReference>
<dbReference type="EMBL" id="OZ021739">
    <property type="protein sequence ID" value="CAK9323066.1"/>
    <property type="molecule type" value="Genomic_DNA"/>
</dbReference>